<evidence type="ECO:0000313" key="2">
    <source>
        <dbReference type="Proteomes" id="UP001500063"/>
    </source>
</evidence>
<dbReference type="Proteomes" id="UP001500063">
    <property type="component" value="Unassembled WGS sequence"/>
</dbReference>
<gene>
    <name evidence="1" type="ORF">GCM10010319_25870</name>
</gene>
<protein>
    <recommendedName>
        <fullName evidence="3">XRE family transcriptional regulator</fullName>
    </recommendedName>
</protein>
<reference evidence="2" key="1">
    <citation type="journal article" date="2019" name="Int. J. Syst. Evol. Microbiol.">
        <title>The Global Catalogue of Microorganisms (GCM) 10K type strain sequencing project: providing services to taxonomists for standard genome sequencing and annotation.</title>
        <authorList>
            <consortium name="The Broad Institute Genomics Platform"/>
            <consortium name="The Broad Institute Genome Sequencing Center for Infectious Disease"/>
            <person name="Wu L."/>
            <person name="Ma J."/>
        </authorList>
    </citation>
    <scope>NUCLEOTIDE SEQUENCE [LARGE SCALE GENOMIC DNA]</scope>
    <source>
        <strain evidence="2">JCM 4565</strain>
    </source>
</reference>
<dbReference type="EMBL" id="BAAABW010000015">
    <property type="protein sequence ID" value="GAA0348121.1"/>
    <property type="molecule type" value="Genomic_DNA"/>
</dbReference>
<accession>A0ABP3GLC1</accession>
<dbReference type="RefSeq" id="WP_344117933.1">
    <property type="nucleotide sequence ID" value="NZ_BAAABW010000015.1"/>
</dbReference>
<sequence length="454" mass="49461">MRTLLRVLIGERNWQSYPTFRAQYEKAARELAELEGSPHLVSLTLGERTFERWYAGNVMPIPDARRVLVHLFGYPVEDLLGPALQDATTPAVLRPSRRAGAMFTDHRAVTGAEVHEMGRQVAMAANRALRFAVAAESNQIGPETLAHVTEEVRRIAGAYPRVPLNSILGDLIEVQDLTFRLLEDHRMRPGHARDLHLMAAMSSGMLAKAAHDLGDPQSAMRQARAAYVCADQADHPAMRAWTRGLQSLISYWAGRPTDAVGYAASGAATAPRTTGTVGVWLASLEARAHALLGDGESVHRANRHATDAREYVTGDDLDDIGGILTFPRPRQLYYTAEAEVLLGQPDTRTEEHAKAAVRAYRDAPPEEWAFGDEAGACTNLALARIATGSLDGAADAVRPVLDLPPDQRNAGIIISTQRVHGALRTTAVRSSPQARQLRAEIELFTSTPVPALHL</sequence>
<keyword evidence="2" id="KW-1185">Reference proteome</keyword>
<comment type="caution">
    <text evidence="1">The sequence shown here is derived from an EMBL/GenBank/DDBJ whole genome shotgun (WGS) entry which is preliminary data.</text>
</comment>
<evidence type="ECO:0000313" key="1">
    <source>
        <dbReference type="EMBL" id="GAA0348121.1"/>
    </source>
</evidence>
<proteinExistence type="predicted"/>
<name>A0ABP3GLC1_9ACTN</name>
<evidence type="ECO:0008006" key="3">
    <source>
        <dbReference type="Google" id="ProtNLM"/>
    </source>
</evidence>
<organism evidence="1 2">
    <name type="scientific">Streptomyces blastmyceticus</name>
    <dbReference type="NCBI Taxonomy" id="68180"/>
    <lineage>
        <taxon>Bacteria</taxon>
        <taxon>Bacillati</taxon>
        <taxon>Actinomycetota</taxon>
        <taxon>Actinomycetes</taxon>
        <taxon>Kitasatosporales</taxon>
        <taxon>Streptomycetaceae</taxon>
        <taxon>Streptomyces</taxon>
    </lineage>
</organism>